<sequence>MTLGVKISCRHRQPGRAYPKEDVVNLQGTLEGWSGTCTNRTSHSRRKETQVC</sequence>
<keyword evidence="2" id="KW-1185">Reference proteome</keyword>
<protein>
    <submittedName>
        <fullName evidence="1">Uncharacterized protein</fullName>
    </submittedName>
</protein>
<name>Q8EMX4_OCEIH</name>
<evidence type="ECO:0000313" key="2">
    <source>
        <dbReference type="Proteomes" id="UP000000822"/>
    </source>
</evidence>
<dbReference type="KEGG" id="oih:OB2716"/>
<reference evidence="1 2" key="1">
    <citation type="journal article" date="2001" name="FEMS Microbiol. Lett.">
        <title>Oceanobacillus iheyensis gen. nov., sp. nov., a deep-sea extremely halotolerant and alkaliphilic species isolated from a depth of 1050 m on the Iheya Ridge.</title>
        <authorList>
            <person name="Lu J."/>
            <person name="Nogi Y."/>
            <person name="Takami H."/>
        </authorList>
    </citation>
    <scope>NUCLEOTIDE SEQUENCE [LARGE SCALE GENOMIC DNA]</scope>
    <source>
        <strain evidence="2">DSM 14371 / CIP 107618 / JCM 11309 / KCTC 3954 / HTE831</strain>
    </source>
</reference>
<proteinExistence type="predicted"/>
<dbReference type="HOGENOM" id="CLU_3082437_0_0_9"/>
<organism evidence="1 2">
    <name type="scientific">Oceanobacillus iheyensis (strain DSM 14371 / CIP 107618 / JCM 11309 / KCTC 3954 / HTE831)</name>
    <dbReference type="NCBI Taxonomy" id="221109"/>
    <lineage>
        <taxon>Bacteria</taxon>
        <taxon>Bacillati</taxon>
        <taxon>Bacillota</taxon>
        <taxon>Bacilli</taxon>
        <taxon>Bacillales</taxon>
        <taxon>Bacillaceae</taxon>
        <taxon>Oceanobacillus</taxon>
    </lineage>
</organism>
<accession>Q8EMX4</accession>
<dbReference type="EMBL" id="BA000028">
    <property type="protein sequence ID" value="BAC14672.1"/>
    <property type="molecule type" value="Genomic_DNA"/>
</dbReference>
<evidence type="ECO:0000313" key="1">
    <source>
        <dbReference type="EMBL" id="BAC14672.1"/>
    </source>
</evidence>
<reference evidence="1 2" key="2">
    <citation type="journal article" date="2002" name="Nucleic Acids Res.">
        <title>Genome sequence of Oceanobacillus iheyensis isolated from the Iheya Ridge and its unexpected adaptive capabilities to extreme environments.</title>
        <authorList>
            <person name="Takami H."/>
            <person name="Takaki Y."/>
            <person name="Uchiyama I."/>
        </authorList>
    </citation>
    <scope>NUCLEOTIDE SEQUENCE [LARGE SCALE GENOMIC DNA]</scope>
    <source>
        <strain evidence="2">DSM 14371 / CIP 107618 / JCM 11309 / KCTC 3954 / HTE831</strain>
    </source>
</reference>
<dbReference type="AlphaFoldDB" id="Q8EMX4"/>
<gene>
    <name evidence="1" type="ordered locus">OB2716</name>
</gene>
<dbReference type="Proteomes" id="UP000000822">
    <property type="component" value="Chromosome"/>
</dbReference>